<comment type="catalytic activity">
    <reaction evidence="8">
        <text>[amino-group carrier protein]-C-terminal-N-(1,4-dicarboxybutan-1-yl)-L-glutamine + ATP = [amino-group carrier protein]-C-terminal-N-(1-carboxy-5-phosphooxy-5-oxopentan-1-yl)-L-glutamine + ADP</text>
        <dbReference type="Rhea" id="RHEA:41944"/>
        <dbReference type="Rhea" id="RHEA-COMP:9694"/>
        <dbReference type="Rhea" id="RHEA-COMP:9712"/>
        <dbReference type="ChEBI" id="CHEBI:30616"/>
        <dbReference type="ChEBI" id="CHEBI:78499"/>
        <dbReference type="ChEBI" id="CHEBI:78503"/>
        <dbReference type="ChEBI" id="CHEBI:456216"/>
        <dbReference type="EC" id="2.7.2.17"/>
    </reaction>
</comment>
<evidence type="ECO:0000313" key="10">
    <source>
        <dbReference type="EMBL" id="GHO83402.1"/>
    </source>
</evidence>
<feature type="binding site" evidence="8">
    <location>
        <position position="170"/>
    </location>
    <ligand>
        <name>substrate</name>
    </ligand>
</feature>
<dbReference type="RefSeq" id="WP_201361070.1">
    <property type="nucleotide sequence ID" value="NZ_BNJJ01000003.1"/>
</dbReference>
<keyword evidence="6 8" id="KW-0067">ATP-binding</keyword>
<dbReference type="Gene3D" id="3.40.1160.10">
    <property type="entry name" value="Acetylglutamate kinase-like"/>
    <property type="match status" value="1"/>
</dbReference>
<accession>A0ABQ3VB79</accession>
<reference evidence="10 11" key="1">
    <citation type="journal article" date="2021" name="Int. J. Syst. Evol. Microbiol.">
        <title>Reticulibacter mediterranei gen. nov., sp. nov., within the new family Reticulibacteraceae fam. nov., and Ktedonospora formicarum gen. nov., sp. nov., Ktedonobacter robiniae sp. nov., Dictyobacter formicarum sp. nov. and Dictyobacter arantiisoli sp. nov., belonging to the class Ktedonobacteria.</title>
        <authorList>
            <person name="Yabe S."/>
            <person name="Zheng Y."/>
            <person name="Wang C.M."/>
            <person name="Sakai Y."/>
            <person name="Abe K."/>
            <person name="Yokota A."/>
            <person name="Donadio S."/>
            <person name="Cavaletti L."/>
            <person name="Monciardini P."/>
        </authorList>
    </citation>
    <scope>NUCLEOTIDE SEQUENCE [LARGE SCALE GENOMIC DNA]</scope>
    <source>
        <strain evidence="10 11">SOSP1-9</strain>
    </source>
</reference>
<dbReference type="NCBIfam" id="NF010659">
    <property type="entry name" value="PRK14058.1-1"/>
    <property type="match status" value="1"/>
</dbReference>
<dbReference type="InterPro" id="IPR001057">
    <property type="entry name" value="Glu/AcGlu_kinase"/>
</dbReference>
<dbReference type="InterPro" id="IPR004662">
    <property type="entry name" value="AcgluKinase_fam"/>
</dbReference>
<comment type="subcellular location">
    <subcellularLocation>
        <location evidence="8">Cytoplasm</location>
    </subcellularLocation>
</comment>
<dbReference type="EMBL" id="BNJJ01000003">
    <property type="protein sequence ID" value="GHO83402.1"/>
    <property type="molecule type" value="Genomic_DNA"/>
</dbReference>
<evidence type="ECO:0000313" key="11">
    <source>
        <dbReference type="Proteomes" id="UP000635565"/>
    </source>
</evidence>
<dbReference type="NCBIfam" id="NF010662">
    <property type="entry name" value="PRK14058.1-4"/>
    <property type="match status" value="1"/>
</dbReference>
<evidence type="ECO:0000256" key="6">
    <source>
        <dbReference type="ARBA" id="ARBA00022840"/>
    </source>
</evidence>
<dbReference type="Proteomes" id="UP000635565">
    <property type="component" value="Unassembled WGS sequence"/>
</dbReference>
<comment type="caution">
    <text evidence="10">The sequence shown here is derived from an EMBL/GenBank/DDBJ whole genome shotgun (WGS) entry which is preliminary data.</text>
</comment>
<organism evidence="10 11">
    <name type="scientific">Dictyobacter formicarum</name>
    <dbReference type="NCBI Taxonomy" id="2778368"/>
    <lineage>
        <taxon>Bacteria</taxon>
        <taxon>Bacillati</taxon>
        <taxon>Chloroflexota</taxon>
        <taxon>Ktedonobacteria</taxon>
        <taxon>Ktedonobacterales</taxon>
        <taxon>Dictyobacteraceae</taxon>
        <taxon>Dictyobacter</taxon>
    </lineage>
</organism>
<dbReference type="SUPFAM" id="SSF53633">
    <property type="entry name" value="Carbamate kinase-like"/>
    <property type="match status" value="1"/>
</dbReference>
<evidence type="ECO:0000256" key="3">
    <source>
        <dbReference type="ARBA" id="ARBA00022679"/>
    </source>
</evidence>
<dbReference type="Pfam" id="PF00696">
    <property type="entry name" value="AA_kinase"/>
    <property type="match status" value="1"/>
</dbReference>
<comment type="caution">
    <text evidence="8">Lacks conserved residue(s) required for the propagation of feature annotation.</text>
</comment>
<evidence type="ECO:0000259" key="9">
    <source>
        <dbReference type="Pfam" id="PF00696"/>
    </source>
</evidence>
<proteinExistence type="inferred from homology"/>
<sequence>MTLVVKIGGGAGVATTAIVQEIARLVAEGERVVLLHGGSDLTNTLSERLGHPMRMITSPSGMTSRYTDNETLQIFAMAVAGQINTELVAQLQQEGVNAFGMAGVDGRLLVARRKAVVRSVTPEGRVQILRDDYTGQIEQVNSALVEQLLSAGYTPVIAPLALSHQGERLNVDGDRAAAAVAAALHADALVIMTNVPGLLEDAQDPSTLIETIPAAQLDTYMKFARGRMRKKLLGAQEALQGGVPRVCIGSASLRAVINGAGTTITTESDEEHRTASTACEPEAVRPTAITHSPIREMVSLG</sequence>
<dbReference type="PRINTS" id="PR00474">
    <property type="entry name" value="GLU5KINASE"/>
</dbReference>
<dbReference type="PANTHER" id="PTHR23342:SF20">
    <property type="entry name" value="[LYSW]-AMINOADIPATE KINASE"/>
    <property type="match status" value="1"/>
</dbReference>
<comment type="function">
    <text evidence="8">Catalyzes the phosphorylation of LysW-gamma-alpha-aminoadipate.</text>
</comment>
<dbReference type="InterPro" id="IPR001048">
    <property type="entry name" value="Asp/Glu/Uridylate_kinase"/>
</dbReference>
<dbReference type="HAMAP" id="MF_02082">
    <property type="entry name" value="LysZ"/>
    <property type="match status" value="1"/>
</dbReference>
<keyword evidence="1 8" id="KW-0963">Cytoplasm</keyword>
<dbReference type="InterPro" id="IPR036393">
    <property type="entry name" value="AceGlu_kinase-like_sf"/>
</dbReference>
<evidence type="ECO:0000256" key="2">
    <source>
        <dbReference type="ARBA" id="ARBA00022605"/>
    </source>
</evidence>
<dbReference type="PIRSF" id="PIRSF000728">
    <property type="entry name" value="NAGK"/>
    <property type="match status" value="1"/>
</dbReference>
<evidence type="ECO:0000256" key="5">
    <source>
        <dbReference type="ARBA" id="ARBA00022777"/>
    </source>
</evidence>
<feature type="domain" description="Aspartate/glutamate/uridylate kinase" evidence="9">
    <location>
        <begin position="1"/>
        <end position="249"/>
    </location>
</feature>
<feature type="site" description="Transition state stabilizer" evidence="8">
    <location>
        <position position="6"/>
    </location>
</feature>
<dbReference type="GO" id="GO:0016301">
    <property type="term" value="F:kinase activity"/>
    <property type="evidence" value="ECO:0007669"/>
    <property type="project" value="UniProtKB-KW"/>
</dbReference>
<dbReference type="PANTHER" id="PTHR23342">
    <property type="entry name" value="N-ACETYLGLUTAMATE SYNTHASE"/>
    <property type="match status" value="1"/>
</dbReference>
<keyword evidence="11" id="KW-1185">Reference proteome</keyword>
<comment type="pathway">
    <text evidence="8">Amino-acid biosynthesis; L-lysine biosynthesis via AAA pathway; L-lysine from L-alpha-aminoadipate (Thermus route): step 2/5.</text>
</comment>
<feature type="site" description="Transition state stabilizer" evidence="8">
    <location>
        <position position="231"/>
    </location>
</feature>
<comment type="similarity">
    <text evidence="8">Belongs to the acetylglutamate kinase family. LysZ subfamily.</text>
</comment>
<evidence type="ECO:0000256" key="4">
    <source>
        <dbReference type="ARBA" id="ARBA00022741"/>
    </source>
</evidence>
<keyword evidence="2 8" id="KW-0028">Amino-acid biosynthesis</keyword>
<evidence type="ECO:0000256" key="7">
    <source>
        <dbReference type="ARBA" id="ARBA00023154"/>
    </source>
</evidence>
<dbReference type="EC" id="2.7.2.17" evidence="8"/>
<evidence type="ECO:0000256" key="1">
    <source>
        <dbReference type="ARBA" id="ARBA00022490"/>
    </source>
</evidence>
<dbReference type="InterPro" id="IPR037529">
    <property type="entry name" value="LysZ"/>
</dbReference>
<gene>
    <name evidence="8" type="primary">lysZ</name>
    <name evidence="10" type="ORF">KSZ_14080</name>
</gene>
<keyword evidence="4 8" id="KW-0547">Nucleotide-binding</keyword>
<keyword evidence="7 8" id="KW-0457">Lysine biosynthesis</keyword>
<evidence type="ECO:0000256" key="8">
    <source>
        <dbReference type="HAMAP-Rule" id="MF_02082"/>
    </source>
</evidence>
<dbReference type="NCBIfam" id="TIGR00761">
    <property type="entry name" value="argB"/>
    <property type="match status" value="1"/>
</dbReference>
<keyword evidence="3 8" id="KW-0808">Transferase</keyword>
<feature type="binding site" evidence="8">
    <location>
        <position position="65"/>
    </location>
    <ligand>
        <name>substrate</name>
    </ligand>
</feature>
<dbReference type="NCBIfam" id="NF010661">
    <property type="entry name" value="PRK14058.1-3"/>
    <property type="match status" value="1"/>
</dbReference>
<name>A0ABQ3VB79_9CHLR</name>
<keyword evidence="5 8" id="KW-0418">Kinase</keyword>
<protein>
    <recommendedName>
        <fullName evidence="8">Putative [LysW]-aminoadipate kinase</fullName>
        <ecNumber evidence="8">2.7.2.17</ecNumber>
    </recommendedName>
</protein>